<dbReference type="Pfam" id="PF02365">
    <property type="entry name" value="NAM"/>
    <property type="match status" value="1"/>
</dbReference>
<evidence type="ECO:0000256" key="2">
    <source>
        <dbReference type="ARBA" id="ARBA00004167"/>
    </source>
</evidence>
<feature type="compositionally biased region" description="Basic and acidic residues" evidence="11">
    <location>
        <begin position="641"/>
        <end position="652"/>
    </location>
</feature>
<dbReference type="AlphaFoldDB" id="A0AAV8E747"/>
<organism evidence="14 15">
    <name type="scientific">Rhynchospora pubera</name>
    <dbReference type="NCBI Taxonomy" id="906938"/>
    <lineage>
        <taxon>Eukaryota</taxon>
        <taxon>Viridiplantae</taxon>
        <taxon>Streptophyta</taxon>
        <taxon>Embryophyta</taxon>
        <taxon>Tracheophyta</taxon>
        <taxon>Spermatophyta</taxon>
        <taxon>Magnoliopsida</taxon>
        <taxon>Liliopsida</taxon>
        <taxon>Poales</taxon>
        <taxon>Cyperaceae</taxon>
        <taxon>Cyperoideae</taxon>
        <taxon>Rhynchosporeae</taxon>
        <taxon>Rhynchospora</taxon>
    </lineage>
</organism>
<dbReference type="GO" id="GO:0016020">
    <property type="term" value="C:membrane"/>
    <property type="evidence" value="ECO:0007669"/>
    <property type="project" value="UniProtKB-SubCell"/>
</dbReference>
<dbReference type="Gene3D" id="2.170.150.80">
    <property type="entry name" value="NAC domain"/>
    <property type="match status" value="1"/>
</dbReference>
<keyword evidence="7 12" id="KW-0472">Membrane</keyword>
<feature type="compositionally biased region" description="Low complexity" evidence="11">
    <location>
        <begin position="577"/>
        <end position="592"/>
    </location>
</feature>
<keyword evidence="3 12" id="KW-0812">Transmembrane</keyword>
<evidence type="ECO:0000256" key="8">
    <source>
        <dbReference type="ARBA" id="ARBA00023159"/>
    </source>
</evidence>
<feature type="region of interest" description="Disordered" evidence="11">
    <location>
        <begin position="167"/>
        <end position="210"/>
    </location>
</feature>
<reference evidence="14" key="1">
    <citation type="submission" date="2022-08" db="EMBL/GenBank/DDBJ databases">
        <authorList>
            <person name="Marques A."/>
        </authorList>
    </citation>
    <scope>NUCLEOTIDE SEQUENCE</scope>
    <source>
        <strain evidence="14">RhyPub2mFocal</strain>
        <tissue evidence="14">Leaves</tissue>
    </source>
</reference>
<accession>A0AAV8E747</accession>
<gene>
    <name evidence="14" type="ORF">LUZ62_058929</name>
</gene>
<evidence type="ECO:0000256" key="6">
    <source>
        <dbReference type="ARBA" id="ARBA00023125"/>
    </source>
</evidence>
<feature type="region of interest" description="Disordered" evidence="11">
    <location>
        <begin position="546"/>
        <end position="652"/>
    </location>
</feature>
<feature type="compositionally biased region" description="Basic and acidic residues" evidence="11">
    <location>
        <begin position="609"/>
        <end position="630"/>
    </location>
</feature>
<feature type="compositionally biased region" description="Basic and acidic residues" evidence="11">
    <location>
        <begin position="244"/>
        <end position="258"/>
    </location>
</feature>
<comment type="caution">
    <text evidence="14">The sequence shown here is derived from an EMBL/GenBank/DDBJ whole genome shotgun (WGS) entry which is preliminary data.</text>
</comment>
<keyword evidence="6" id="KW-0238">DNA-binding</keyword>
<evidence type="ECO:0000256" key="11">
    <source>
        <dbReference type="SAM" id="MobiDB-lite"/>
    </source>
</evidence>
<keyword evidence="10" id="KW-0539">Nucleus</keyword>
<dbReference type="SUPFAM" id="SSF101941">
    <property type="entry name" value="NAC domain"/>
    <property type="match status" value="1"/>
</dbReference>
<sequence length="689" mass="76827">MAVIPLETLPLGFRFRPTDEELVNHYLKRKITGEIQAEREVIPEIDVCKCEPWDLPDKALIRSDDPEWFFFAPKDRKYPNGSRSNRATEKGYWKATGKDRVIRSKGPIRQSSMVGMKKTLVFHKGRAPRGERTHWIMHEYRTTEPEFESGEQGGYVLYKLFRKADERVPGQTEESELANINVDEVDRSGFSPAPSRSSPGGTQQDGDSLDEINAPVEHKSVLQEDQLNLPNSVTGKTNGIQRWLNDRTDCKPEKRDEDSSSFSNGLPQIMHMNPPPDALLDQISNPQNRKSEYLSGTSLEGNHQLVGYPGNDNDQQDVVANIIDSFFADPDVYSPDESMRLDNSADVDVADYLESAEQVGVNQDEILWSDGMFNIQELLNDDCLKINTDDVMNASLYENAALLPYDSTDQDVYSVDSGADSLQDLFNTLEEPSAQKNNMMPSNDTSGLEGTGITTRPHQPELLFTHNVAPRGPQFESQQNANFISSFNQINHIPPNDDSIGDTGIIRRARDGDCHQQTVQASVRPFSHGIARRRLCLQTRLDIGTMSCPPSRSVKQERTELDEQVDENSVEVHADSPDASSHASAESADTSSGASSIDNDASLGASSIDKLKEQSVNDDGDVPKGKDAARLRKKITAAEETDSRETKSVASPKRDPRKFSIAYIFWFLMSVVLILLCIGMWQSLSYSTV</sequence>
<dbReference type="GO" id="GO:0005634">
    <property type="term" value="C:nucleus"/>
    <property type="evidence" value="ECO:0007669"/>
    <property type="project" value="UniProtKB-SubCell"/>
</dbReference>
<keyword evidence="15" id="KW-1185">Reference proteome</keyword>
<evidence type="ECO:0000256" key="1">
    <source>
        <dbReference type="ARBA" id="ARBA00004123"/>
    </source>
</evidence>
<feature type="domain" description="NAC" evidence="13">
    <location>
        <begin position="9"/>
        <end position="163"/>
    </location>
</feature>
<keyword evidence="8" id="KW-0010">Activator</keyword>
<dbReference type="FunFam" id="2.170.150.80:FF:000002">
    <property type="entry name" value="Nac domain-containing protein 86"/>
    <property type="match status" value="1"/>
</dbReference>
<dbReference type="InterPro" id="IPR036093">
    <property type="entry name" value="NAC_dom_sf"/>
</dbReference>
<keyword evidence="5" id="KW-0805">Transcription regulation</keyword>
<protein>
    <submittedName>
        <fullName evidence="14">NAC domain-containing protein 14</fullName>
    </submittedName>
</protein>
<name>A0AAV8E747_9POAL</name>
<evidence type="ECO:0000259" key="13">
    <source>
        <dbReference type="PROSITE" id="PS51005"/>
    </source>
</evidence>
<evidence type="ECO:0000256" key="7">
    <source>
        <dbReference type="ARBA" id="ARBA00023136"/>
    </source>
</evidence>
<evidence type="ECO:0000256" key="5">
    <source>
        <dbReference type="ARBA" id="ARBA00023015"/>
    </source>
</evidence>
<evidence type="ECO:0000256" key="10">
    <source>
        <dbReference type="ARBA" id="ARBA00023242"/>
    </source>
</evidence>
<comment type="subcellular location">
    <subcellularLocation>
        <location evidence="2">Membrane</location>
        <topology evidence="2">Single-pass membrane protein</topology>
    </subcellularLocation>
    <subcellularLocation>
        <location evidence="1">Nucleus</location>
    </subcellularLocation>
</comment>
<evidence type="ECO:0000256" key="4">
    <source>
        <dbReference type="ARBA" id="ARBA00022989"/>
    </source>
</evidence>
<dbReference type="Proteomes" id="UP001140206">
    <property type="component" value="Chromosome 3"/>
</dbReference>
<evidence type="ECO:0000256" key="3">
    <source>
        <dbReference type="ARBA" id="ARBA00022692"/>
    </source>
</evidence>
<dbReference type="PANTHER" id="PTHR31744">
    <property type="entry name" value="PROTEIN CUP-SHAPED COTYLEDON 2-RELATED"/>
    <property type="match status" value="1"/>
</dbReference>
<evidence type="ECO:0000313" key="15">
    <source>
        <dbReference type="Proteomes" id="UP001140206"/>
    </source>
</evidence>
<dbReference type="InterPro" id="IPR003441">
    <property type="entry name" value="NAC-dom"/>
</dbReference>
<dbReference type="PANTHER" id="PTHR31744:SF216">
    <property type="entry name" value="NAC TRANSCRIPTION FACTOR"/>
    <property type="match status" value="1"/>
</dbReference>
<dbReference type="GO" id="GO:0006355">
    <property type="term" value="P:regulation of DNA-templated transcription"/>
    <property type="evidence" value="ECO:0007669"/>
    <property type="project" value="InterPro"/>
</dbReference>
<feature type="region of interest" description="Disordered" evidence="11">
    <location>
        <begin position="229"/>
        <end position="268"/>
    </location>
</feature>
<proteinExistence type="predicted"/>
<keyword evidence="9" id="KW-0804">Transcription</keyword>
<dbReference type="GO" id="GO:0000976">
    <property type="term" value="F:transcription cis-regulatory region binding"/>
    <property type="evidence" value="ECO:0007669"/>
    <property type="project" value="UniProtKB-ARBA"/>
</dbReference>
<feature type="compositionally biased region" description="Polar residues" evidence="11">
    <location>
        <begin position="194"/>
        <end position="206"/>
    </location>
</feature>
<evidence type="ECO:0000256" key="9">
    <source>
        <dbReference type="ARBA" id="ARBA00023163"/>
    </source>
</evidence>
<evidence type="ECO:0000313" key="14">
    <source>
        <dbReference type="EMBL" id="KAJ4774672.1"/>
    </source>
</evidence>
<feature type="compositionally biased region" description="Polar residues" evidence="11">
    <location>
        <begin position="229"/>
        <end position="240"/>
    </location>
</feature>
<feature type="transmembrane region" description="Helical" evidence="12">
    <location>
        <begin position="661"/>
        <end position="681"/>
    </location>
</feature>
<keyword evidence="4 12" id="KW-1133">Transmembrane helix</keyword>
<evidence type="ECO:0000256" key="12">
    <source>
        <dbReference type="SAM" id="Phobius"/>
    </source>
</evidence>
<dbReference type="PROSITE" id="PS51005">
    <property type="entry name" value="NAC"/>
    <property type="match status" value="1"/>
</dbReference>
<dbReference type="EMBL" id="JAMFTS010000003">
    <property type="protein sequence ID" value="KAJ4774672.1"/>
    <property type="molecule type" value="Genomic_DNA"/>
</dbReference>